<keyword evidence="3" id="KW-0813">Transport</keyword>
<dbReference type="Gene3D" id="3.50.30.30">
    <property type="match status" value="1"/>
</dbReference>
<feature type="transmembrane region" description="Helical" evidence="13">
    <location>
        <begin position="191"/>
        <end position="214"/>
    </location>
</feature>
<sequence>MTMREALLGFSILLIFIAYFIEFSSAIVVFEPFSISFPDLPAKFGNFSSFSLFVYWENEGKLTKLTLSNLISRGNNTAVCGALQVADPSDACTPLRNEFGSNKTGPTRFALIIRGNCSFEEKIRKAQSGGFSAAIVYDDQDRGSLVSMMANPTGIKILAVFVSKSAGEFLKDHAKGEKGECCIYLRPNSKALTIFVICFLSLLVIAAFLVIALMPPRILSNWRRRNLVKSVDSKTVEALPCVAFGSARLSQCHTGETCAICLEDYKDGEILKILPCQHGRVCSSSLLVAFAVLLFLCISLFYLPPCKDLFFLLRLRADFHSSCVESWLTKWGTFCPVCKHDMITKTAYSEVSEQRPSLHVPV</sequence>
<evidence type="ECO:0000313" key="16">
    <source>
        <dbReference type="Proteomes" id="UP000593575"/>
    </source>
</evidence>
<evidence type="ECO:0000256" key="9">
    <source>
        <dbReference type="ARBA" id="ARBA00022927"/>
    </source>
</evidence>
<dbReference type="InterPro" id="IPR044744">
    <property type="entry name" value="ZNRF4/RNF13/RNF167_PA"/>
</dbReference>
<name>A0A7J9JDJ4_9ROSI</name>
<evidence type="ECO:0000256" key="2">
    <source>
        <dbReference type="ARBA" id="ARBA00004167"/>
    </source>
</evidence>
<dbReference type="Pfam" id="PF02225">
    <property type="entry name" value="PA"/>
    <property type="match status" value="1"/>
</dbReference>
<dbReference type="CDD" id="cd02123">
    <property type="entry name" value="PA_C_RZF_like"/>
    <property type="match status" value="1"/>
</dbReference>
<dbReference type="InterPro" id="IPR046450">
    <property type="entry name" value="PA_dom_sf"/>
</dbReference>
<dbReference type="GO" id="GO:0016020">
    <property type="term" value="C:membrane"/>
    <property type="evidence" value="ECO:0007669"/>
    <property type="project" value="UniProtKB-SubCell"/>
</dbReference>
<comment type="subcellular location">
    <subcellularLocation>
        <location evidence="2">Membrane</location>
        <topology evidence="2">Single-pass membrane protein</topology>
    </subcellularLocation>
    <subcellularLocation>
        <location evidence="1">Vacuole</location>
    </subcellularLocation>
</comment>
<keyword evidence="10 13" id="KW-1133">Transmembrane helix</keyword>
<evidence type="ECO:0000256" key="8">
    <source>
        <dbReference type="ARBA" id="ARBA00022833"/>
    </source>
</evidence>
<dbReference type="SUPFAM" id="SSF52025">
    <property type="entry name" value="PA domain"/>
    <property type="match status" value="1"/>
</dbReference>
<evidence type="ECO:0000256" key="1">
    <source>
        <dbReference type="ARBA" id="ARBA00004116"/>
    </source>
</evidence>
<evidence type="ECO:0000313" key="15">
    <source>
        <dbReference type="EMBL" id="MBA0832357.1"/>
    </source>
</evidence>
<keyword evidence="5 13" id="KW-0812">Transmembrane</keyword>
<keyword evidence="6" id="KW-0479">Metal-binding</keyword>
<dbReference type="SUPFAM" id="SSF57850">
    <property type="entry name" value="RING/U-box"/>
    <property type="match status" value="2"/>
</dbReference>
<keyword evidence="11 13" id="KW-0472">Membrane</keyword>
<comment type="caution">
    <text evidence="15">The sequence shown here is derived from an EMBL/GenBank/DDBJ whole genome shotgun (WGS) entry which is preliminary data.</text>
</comment>
<keyword evidence="9" id="KW-0653">Protein transport</keyword>
<evidence type="ECO:0000256" key="3">
    <source>
        <dbReference type="ARBA" id="ARBA00022448"/>
    </source>
</evidence>
<dbReference type="PANTHER" id="PTHR47168">
    <property type="entry name" value="RING ZINC FINGER DOMAIN SUPERFAMILY PROTEIN-RELATED"/>
    <property type="match status" value="1"/>
</dbReference>
<keyword evidence="8" id="KW-0862">Zinc</keyword>
<feature type="domain" description="PA" evidence="14">
    <location>
        <begin position="87"/>
        <end position="168"/>
    </location>
</feature>
<accession>A0A7J9JDJ4</accession>
<evidence type="ECO:0000256" key="11">
    <source>
        <dbReference type="ARBA" id="ARBA00023136"/>
    </source>
</evidence>
<dbReference type="GO" id="GO:0015031">
    <property type="term" value="P:protein transport"/>
    <property type="evidence" value="ECO:0007669"/>
    <property type="project" value="UniProtKB-KW"/>
</dbReference>
<reference evidence="15 16" key="1">
    <citation type="journal article" date="2019" name="Genome Biol. Evol.">
        <title>Insights into the evolution of the New World diploid cottons (Gossypium, subgenus Houzingenia) based on genome sequencing.</title>
        <authorList>
            <person name="Grover C.E."/>
            <person name="Arick M.A. 2nd"/>
            <person name="Thrash A."/>
            <person name="Conover J.L."/>
            <person name="Sanders W.S."/>
            <person name="Peterson D.G."/>
            <person name="Frelichowski J.E."/>
            <person name="Scheffler J.A."/>
            <person name="Scheffler B.E."/>
            <person name="Wendel J.F."/>
        </authorList>
    </citation>
    <scope>NUCLEOTIDE SEQUENCE [LARGE SCALE GENOMIC DNA]</scope>
    <source>
        <strain evidence="15">6</strain>
        <tissue evidence="15">Leaf</tissue>
    </source>
</reference>
<dbReference type="EMBL" id="JABFAE010000007">
    <property type="protein sequence ID" value="MBA0832357.1"/>
    <property type="molecule type" value="Genomic_DNA"/>
</dbReference>
<dbReference type="InterPro" id="IPR051653">
    <property type="entry name" value="E3_ligase_sorting_rcpt"/>
</dbReference>
<evidence type="ECO:0000256" key="10">
    <source>
        <dbReference type="ARBA" id="ARBA00022989"/>
    </source>
</evidence>
<organism evidence="15 16">
    <name type="scientific">Gossypium armourianum</name>
    <dbReference type="NCBI Taxonomy" id="34283"/>
    <lineage>
        <taxon>Eukaryota</taxon>
        <taxon>Viridiplantae</taxon>
        <taxon>Streptophyta</taxon>
        <taxon>Embryophyta</taxon>
        <taxon>Tracheophyta</taxon>
        <taxon>Spermatophyta</taxon>
        <taxon>Magnoliopsida</taxon>
        <taxon>eudicotyledons</taxon>
        <taxon>Gunneridae</taxon>
        <taxon>Pentapetalae</taxon>
        <taxon>rosids</taxon>
        <taxon>malvids</taxon>
        <taxon>Malvales</taxon>
        <taxon>Malvaceae</taxon>
        <taxon>Malvoideae</taxon>
        <taxon>Gossypium</taxon>
    </lineage>
</organism>
<dbReference type="Proteomes" id="UP000593575">
    <property type="component" value="Unassembled WGS sequence"/>
</dbReference>
<dbReference type="AlphaFoldDB" id="A0A7J9JDJ4"/>
<evidence type="ECO:0000256" key="12">
    <source>
        <dbReference type="ARBA" id="ARBA00023180"/>
    </source>
</evidence>
<dbReference type="Gene3D" id="3.30.40.10">
    <property type="entry name" value="Zinc/RING finger domain, C3HC4 (zinc finger)"/>
    <property type="match status" value="1"/>
</dbReference>
<evidence type="ECO:0000259" key="14">
    <source>
        <dbReference type="Pfam" id="PF02225"/>
    </source>
</evidence>
<evidence type="ECO:0000256" key="5">
    <source>
        <dbReference type="ARBA" id="ARBA00022692"/>
    </source>
</evidence>
<keyword evidence="7" id="KW-0863">Zinc-finger</keyword>
<dbReference type="GO" id="GO:0005773">
    <property type="term" value="C:vacuole"/>
    <property type="evidence" value="ECO:0007669"/>
    <property type="project" value="UniProtKB-SubCell"/>
</dbReference>
<dbReference type="GO" id="GO:0008270">
    <property type="term" value="F:zinc ion binding"/>
    <property type="evidence" value="ECO:0007669"/>
    <property type="project" value="UniProtKB-KW"/>
</dbReference>
<dbReference type="InterPro" id="IPR013083">
    <property type="entry name" value="Znf_RING/FYVE/PHD"/>
</dbReference>
<keyword evidence="4" id="KW-0926">Vacuole</keyword>
<evidence type="ECO:0000256" key="6">
    <source>
        <dbReference type="ARBA" id="ARBA00022723"/>
    </source>
</evidence>
<proteinExistence type="predicted"/>
<feature type="transmembrane region" description="Helical" evidence="13">
    <location>
        <begin position="281"/>
        <end position="303"/>
    </location>
</feature>
<keyword evidence="12" id="KW-0325">Glycoprotein</keyword>
<dbReference type="InterPro" id="IPR003137">
    <property type="entry name" value="PA_domain"/>
</dbReference>
<gene>
    <name evidence="15" type="ORF">Goarm_016755</name>
</gene>
<protein>
    <recommendedName>
        <fullName evidence="14">PA domain-containing protein</fullName>
    </recommendedName>
</protein>
<evidence type="ECO:0000256" key="7">
    <source>
        <dbReference type="ARBA" id="ARBA00022771"/>
    </source>
</evidence>
<keyword evidence="16" id="KW-1185">Reference proteome</keyword>
<evidence type="ECO:0000256" key="4">
    <source>
        <dbReference type="ARBA" id="ARBA00022554"/>
    </source>
</evidence>
<evidence type="ECO:0000256" key="13">
    <source>
        <dbReference type="SAM" id="Phobius"/>
    </source>
</evidence>
<dbReference type="PANTHER" id="PTHR47168:SF5">
    <property type="entry name" value="RING-TYPE DOMAIN-CONTAINING PROTEIN"/>
    <property type="match status" value="1"/>
</dbReference>